<dbReference type="EMBL" id="JAJFAZ020000004">
    <property type="protein sequence ID" value="KAI5334866.1"/>
    <property type="molecule type" value="Genomic_DNA"/>
</dbReference>
<dbReference type="Proteomes" id="UP001054821">
    <property type="component" value="Chromosome 4"/>
</dbReference>
<protein>
    <submittedName>
        <fullName evidence="1">Uncharacterized protein</fullName>
    </submittedName>
</protein>
<name>A0AAD4Z6Y0_PRUDU</name>
<sequence length="104" mass="11125">MIKTVLFPKETPISLKEFRAHLLSAERNIESQLQAMSHSMTGFVGSTTYVYGSSSQTSSSSNVVPSPTVGHISAQPHTTFVLGFAGFKTPPLAPNYGSSSFIQS</sequence>
<comment type="caution">
    <text evidence="1">The sequence shown here is derived from an EMBL/GenBank/DDBJ whole genome shotgun (WGS) entry which is preliminary data.</text>
</comment>
<dbReference type="AlphaFoldDB" id="A0AAD4Z6Y0"/>
<proteinExistence type="predicted"/>
<keyword evidence="2" id="KW-1185">Reference proteome</keyword>
<organism evidence="1 2">
    <name type="scientific">Prunus dulcis</name>
    <name type="common">Almond</name>
    <name type="synonym">Amygdalus dulcis</name>
    <dbReference type="NCBI Taxonomy" id="3755"/>
    <lineage>
        <taxon>Eukaryota</taxon>
        <taxon>Viridiplantae</taxon>
        <taxon>Streptophyta</taxon>
        <taxon>Embryophyta</taxon>
        <taxon>Tracheophyta</taxon>
        <taxon>Spermatophyta</taxon>
        <taxon>Magnoliopsida</taxon>
        <taxon>eudicotyledons</taxon>
        <taxon>Gunneridae</taxon>
        <taxon>Pentapetalae</taxon>
        <taxon>rosids</taxon>
        <taxon>fabids</taxon>
        <taxon>Rosales</taxon>
        <taxon>Rosaceae</taxon>
        <taxon>Amygdaloideae</taxon>
        <taxon>Amygdaleae</taxon>
        <taxon>Prunus</taxon>
    </lineage>
</organism>
<evidence type="ECO:0000313" key="2">
    <source>
        <dbReference type="Proteomes" id="UP001054821"/>
    </source>
</evidence>
<reference evidence="1 2" key="1">
    <citation type="journal article" date="2022" name="G3 (Bethesda)">
        <title>Whole-genome sequence and methylome profiling of the almond [Prunus dulcis (Mill.) D.A. Webb] cultivar 'Nonpareil'.</title>
        <authorList>
            <person name="D'Amico-Willman K.M."/>
            <person name="Ouma W.Z."/>
            <person name="Meulia T."/>
            <person name="Sideli G.M."/>
            <person name="Gradziel T.M."/>
            <person name="Fresnedo-Ramirez J."/>
        </authorList>
    </citation>
    <scope>NUCLEOTIDE SEQUENCE [LARGE SCALE GENOMIC DNA]</scope>
    <source>
        <strain evidence="1">Clone GOH B32 T37-40</strain>
    </source>
</reference>
<evidence type="ECO:0000313" key="1">
    <source>
        <dbReference type="EMBL" id="KAI5334866.1"/>
    </source>
</evidence>
<accession>A0AAD4Z6Y0</accession>
<gene>
    <name evidence="1" type="ORF">L3X38_024999</name>
</gene>